<dbReference type="OrthoDB" id="2337158at2759"/>
<name>A0A5M3MX05_CONPW</name>
<proteinExistence type="predicted"/>
<feature type="region of interest" description="Disordered" evidence="1">
    <location>
        <begin position="1"/>
        <end position="21"/>
    </location>
</feature>
<evidence type="ECO:0000313" key="3">
    <source>
        <dbReference type="Proteomes" id="UP000053558"/>
    </source>
</evidence>
<gene>
    <name evidence="2" type="ORF">CONPUDRAFT_164139</name>
</gene>
<keyword evidence="3" id="KW-1185">Reference proteome</keyword>
<dbReference type="AlphaFoldDB" id="A0A5M3MX05"/>
<organism evidence="2 3">
    <name type="scientific">Coniophora puteana (strain RWD-64-598)</name>
    <name type="common">Brown rot fungus</name>
    <dbReference type="NCBI Taxonomy" id="741705"/>
    <lineage>
        <taxon>Eukaryota</taxon>
        <taxon>Fungi</taxon>
        <taxon>Dikarya</taxon>
        <taxon>Basidiomycota</taxon>
        <taxon>Agaricomycotina</taxon>
        <taxon>Agaricomycetes</taxon>
        <taxon>Agaricomycetidae</taxon>
        <taxon>Boletales</taxon>
        <taxon>Coniophorineae</taxon>
        <taxon>Coniophoraceae</taxon>
        <taxon>Coniophora</taxon>
    </lineage>
</organism>
<dbReference type="EMBL" id="JH711576">
    <property type="protein sequence ID" value="EIW83141.1"/>
    <property type="molecule type" value="Genomic_DNA"/>
</dbReference>
<comment type="caution">
    <text evidence="2">The sequence shown here is derived from an EMBL/GenBank/DDBJ whole genome shotgun (WGS) entry which is preliminary data.</text>
</comment>
<feature type="region of interest" description="Disordered" evidence="1">
    <location>
        <begin position="349"/>
        <end position="395"/>
    </location>
</feature>
<feature type="compositionally biased region" description="Low complexity" evidence="1">
    <location>
        <begin position="356"/>
        <end position="395"/>
    </location>
</feature>
<dbReference type="KEGG" id="cput:CONPUDRAFT_164139"/>
<feature type="compositionally biased region" description="Polar residues" evidence="1">
    <location>
        <begin position="72"/>
        <end position="91"/>
    </location>
</feature>
<evidence type="ECO:0000313" key="2">
    <source>
        <dbReference type="EMBL" id="EIW83141.1"/>
    </source>
</evidence>
<accession>A0A5M3MX05</accession>
<sequence length="497" mass="53639">MITNGVIPGTSGGEEKEMTRHQRGLVDTCFEEGQYESGIAMMEQLRTSRYKPHPAHIRQVLYIALFPHPSADSSQQPSILPQTPQRSSAKSSLPPIKQPLGPSLAASEAAQRVLVSLALTNSPDSLARALPQYADTARSGQVYTADEEDSALARDALCIQNSNYCWDLLRPGFVHRNGAPAANLTSSKAIRARAASISKQPSEDPGSVAEHAWNVLEWLICIFEKDEVQSAQRGRPAHSQLLLSHIPPPKAGSGPRTDAQAALDVAFYALDQADPVRKRLGLRLLTLLISLASTPHLDPQALGSSIATRLFPPDAEVPSRVLSQLPASQPILAFIVTFCAKQLTDLNSAKTTTDKAPANRPKPQARAARAARRSAAGDAIGDASPSAAPSASETGSSAMSTYTISLPPGTEIFKLAQTTYKKSRLAPIQVDELKFEMLRTFGLIQYNLPAGECDDEWRKKVDDRSLEDVFRNVLGDGKESALWADTLAVLFCPPSTH</sequence>
<feature type="region of interest" description="Disordered" evidence="1">
    <location>
        <begin position="72"/>
        <end position="102"/>
    </location>
</feature>
<dbReference type="RefSeq" id="XP_007766982.1">
    <property type="nucleotide sequence ID" value="XM_007768792.1"/>
</dbReference>
<dbReference type="GeneID" id="19205062"/>
<evidence type="ECO:0000256" key="1">
    <source>
        <dbReference type="SAM" id="MobiDB-lite"/>
    </source>
</evidence>
<dbReference type="Proteomes" id="UP000053558">
    <property type="component" value="Unassembled WGS sequence"/>
</dbReference>
<protein>
    <submittedName>
        <fullName evidence="2">Uncharacterized protein</fullName>
    </submittedName>
</protein>
<reference evidence="3" key="1">
    <citation type="journal article" date="2012" name="Science">
        <title>The Paleozoic origin of enzymatic lignin decomposition reconstructed from 31 fungal genomes.</title>
        <authorList>
            <person name="Floudas D."/>
            <person name="Binder M."/>
            <person name="Riley R."/>
            <person name="Barry K."/>
            <person name="Blanchette R.A."/>
            <person name="Henrissat B."/>
            <person name="Martinez A.T."/>
            <person name="Otillar R."/>
            <person name="Spatafora J.W."/>
            <person name="Yadav J.S."/>
            <person name="Aerts A."/>
            <person name="Benoit I."/>
            <person name="Boyd A."/>
            <person name="Carlson A."/>
            <person name="Copeland A."/>
            <person name="Coutinho P.M."/>
            <person name="de Vries R.P."/>
            <person name="Ferreira P."/>
            <person name="Findley K."/>
            <person name="Foster B."/>
            <person name="Gaskell J."/>
            <person name="Glotzer D."/>
            <person name="Gorecki P."/>
            <person name="Heitman J."/>
            <person name="Hesse C."/>
            <person name="Hori C."/>
            <person name="Igarashi K."/>
            <person name="Jurgens J.A."/>
            <person name="Kallen N."/>
            <person name="Kersten P."/>
            <person name="Kohler A."/>
            <person name="Kuees U."/>
            <person name="Kumar T.K.A."/>
            <person name="Kuo A."/>
            <person name="LaButti K."/>
            <person name="Larrondo L.F."/>
            <person name="Lindquist E."/>
            <person name="Ling A."/>
            <person name="Lombard V."/>
            <person name="Lucas S."/>
            <person name="Lundell T."/>
            <person name="Martin R."/>
            <person name="McLaughlin D.J."/>
            <person name="Morgenstern I."/>
            <person name="Morin E."/>
            <person name="Murat C."/>
            <person name="Nagy L.G."/>
            <person name="Nolan M."/>
            <person name="Ohm R.A."/>
            <person name="Patyshakuliyeva A."/>
            <person name="Rokas A."/>
            <person name="Ruiz-Duenas F.J."/>
            <person name="Sabat G."/>
            <person name="Salamov A."/>
            <person name="Samejima M."/>
            <person name="Schmutz J."/>
            <person name="Slot J.C."/>
            <person name="St John F."/>
            <person name="Stenlid J."/>
            <person name="Sun H."/>
            <person name="Sun S."/>
            <person name="Syed K."/>
            <person name="Tsang A."/>
            <person name="Wiebenga A."/>
            <person name="Young D."/>
            <person name="Pisabarro A."/>
            <person name="Eastwood D.C."/>
            <person name="Martin F."/>
            <person name="Cullen D."/>
            <person name="Grigoriev I.V."/>
            <person name="Hibbett D.S."/>
        </authorList>
    </citation>
    <scope>NUCLEOTIDE SEQUENCE [LARGE SCALE GENOMIC DNA]</scope>
    <source>
        <strain evidence="3">RWD-64-598 SS2</strain>
    </source>
</reference>
<dbReference type="OMA" id="VDNCFEE"/>